<evidence type="ECO:0000256" key="1">
    <source>
        <dbReference type="ARBA" id="ARBA00003670"/>
    </source>
</evidence>
<evidence type="ECO:0000256" key="2">
    <source>
        <dbReference type="ARBA" id="ARBA00022419"/>
    </source>
</evidence>
<dbReference type="OrthoDB" id="9758461at2"/>
<dbReference type="PANTHER" id="PTHR30523">
    <property type="entry name" value="PHOSPHOENOLPYRUVATE CARBOXYLASE"/>
    <property type="match status" value="1"/>
</dbReference>
<dbReference type="GO" id="GO:0005829">
    <property type="term" value="C:cytosol"/>
    <property type="evidence" value="ECO:0007669"/>
    <property type="project" value="TreeGrafter"/>
</dbReference>
<evidence type="ECO:0000313" key="4">
    <source>
        <dbReference type="Proteomes" id="UP000319148"/>
    </source>
</evidence>
<organism evidence="3 4">
    <name type="scientific">Emcibacter nanhaiensis</name>
    <dbReference type="NCBI Taxonomy" id="1505037"/>
    <lineage>
        <taxon>Bacteria</taxon>
        <taxon>Pseudomonadati</taxon>
        <taxon>Pseudomonadota</taxon>
        <taxon>Alphaproteobacteria</taxon>
        <taxon>Emcibacterales</taxon>
        <taxon>Emcibacteraceae</taxon>
        <taxon>Emcibacter</taxon>
    </lineage>
</organism>
<dbReference type="EMBL" id="VFIY01000004">
    <property type="protein sequence ID" value="TPD63201.1"/>
    <property type="molecule type" value="Genomic_DNA"/>
</dbReference>
<dbReference type="GO" id="GO:0008964">
    <property type="term" value="F:phosphoenolpyruvate carboxylase activity"/>
    <property type="evidence" value="ECO:0007669"/>
    <property type="project" value="InterPro"/>
</dbReference>
<accession>A0A501PTZ9</accession>
<dbReference type="GO" id="GO:0006099">
    <property type="term" value="P:tricarboxylic acid cycle"/>
    <property type="evidence" value="ECO:0007669"/>
    <property type="project" value="InterPro"/>
</dbReference>
<dbReference type="InterPro" id="IPR015813">
    <property type="entry name" value="Pyrv/PenolPyrv_kinase-like_dom"/>
</dbReference>
<comment type="function">
    <text evidence="1">Forms oxaloacetate, a four-carbon dicarboxylic acid source for the tricarboxylic acid cycle.</text>
</comment>
<dbReference type="AlphaFoldDB" id="A0A501PTZ9"/>
<dbReference type="InterPro" id="IPR021135">
    <property type="entry name" value="PEP_COase"/>
</dbReference>
<gene>
    <name evidence="3" type="ORF">FIV46_03765</name>
</gene>
<keyword evidence="3" id="KW-0670">Pyruvate</keyword>
<dbReference type="Pfam" id="PF00311">
    <property type="entry name" value="PEPcase"/>
    <property type="match status" value="1"/>
</dbReference>
<dbReference type="Proteomes" id="UP000319148">
    <property type="component" value="Unassembled WGS sequence"/>
</dbReference>
<protein>
    <recommendedName>
        <fullName evidence="2">Phosphoenolpyruvate carboxylase</fullName>
    </recommendedName>
</protein>
<dbReference type="SUPFAM" id="SSF51621">
    <property type="entry name" value="Phosphoenolpyruvate/pyruvate domain"/>
    <property type="match status" value="1"/>
</dbReference>
<proteinExistence type="predicted"/>
<name>A0A501PTZ9_9PROT</name>
<reference evidence="4" key="1">
    <citation type="submission" date="2019-06" db="EMBL/GenBank/DDBJ databases">
        <title>The complete genome of Emcibacter congregatus ZYLT.</title>
        <authorList>
            <person name="Zhao Z."/>
        </authorList>
    </citation>
    <scope>NUCLEOTIDE SEQUENCE [LARGE SCALE GENOMIC DNA]</scope>
    <source>
        <strain evidence="4">MCCC 1A06723</strain>
    </source>
</reference>
<comment type="caution">
    <text evidence="3">The sequence shown here is derived from an EMBL/GenBank/DDBJ whole genome shotgun (WGS) entry which is preliminary data.</text>
</comment>
<dbReference type="GO" id="GO:0015977">
    <property type="term" value="P:carbon fixation"/>
    <property type="evidence" value="ECO:0007669"/>
    <property type="project" value="InterPro"/>
</dbReference>
<dbReference type="RefSeq" id="WP_139938512.1">
    <property type="nucleotide sequence ID" value="NZ_VFIY01000004.1"/>
</dbReference>
<dbReference type="PANTHER" id="PTHR30523:SF6">
    <property type="entry name" value="PHOSPHOENOLPYRUVATE CARBOXYLASE"/>
    <property type="match status" value="1"/>
</dbReference>
<sequence>MNNNSKNILRDITGELEECLRLSSETPLVNPYQQLSYRLLTQMKSGEASMDSISGLVAELSAQGLVSRGRRSKAYLKETGEQENRALLRRCFLQAGTGLDFDAYQALVGREIAGIVVTGHPTFGFSHEQYSLIAGLIDGSVTEARARDTAGACNGRPDQNLSLEYEFDQAEKALLNLQRATAILYEEAAGAARELFPEDWKKIDLKLITAASWVGFDVDGRDDITWMTSVSFRHRMASLQCQEYVTRWNKIRPEGEEVVTGLLDRVAEIFAEDVARLTPVPDTTDAVRSFARYIVESRAETESILPHILSQLDKLIAKEKDEAQVAGLIVFRGLLNNFRTGVSHIHFRLNSVQLHNAIRPLVALEKDPDDPTGRRRYMKAASKLLDHMQSRTIGYESILHEQTTARRLFMIIAQILKYIDPETPIRFLIAESDTPFTVLAALCYARMFGVDHKVDISPLFETDLALARGAEVIEELLENPHYFAYVKKRKRLCVQAGYSDAGRYLGQVAAGLAIERLRIKLIKLWDKFDLEDVELVIFDTGGESLGRGAHPGGFGARLDYYHSPEARRLIAERAIAYKQEISLQGGDGYLWLQTPGLALATVTRIMENLLAPVEEVVDPFYENTDWSLDFFMTVKGFNNEISANRDFLQLISLLGTDISYPSGSRMTLRQDEGVVSRPLEKLSQVRAIPNNMLLHQLGCLANSVGGVGAAIFQDDHGFWKMYDQSPRLRHLMTLVLTALDLSDEDFLGAYTSLFRPRYWMHSARYEEESHDHDRMLRLAKMLETHGVYEGLNRIELTLREDLMYLRDAIADREMPPLPYERGEEERTSYILLHVLRMTLVQKIFLLITRIPRFRDHKGHSVDDLVLGILRFQVEPTLELLREIFPLEGDYDIDPLNPEKITYKGDNAHGYEYENREIFDEIGETYSLVRQISQALTGFVGALG</sequence>
<keyword evidence="4" id="KW-1185">Reference proteome</keyword>
<evidence type="ECO:0000313" key="3">
    <source>
        <dbReference type="EMBL" id="TPD63201.1"/>
    </source>
</evidence>